<organism evidence="2 3">
    <name type="scientific">Haloferax volcanii (strain ATCC 29605 / DSM 3757 / JCM 8879 / NBRC 14742 / NCIMB 2012 / VKM B-1768 / DS2)</name>
    <name type="common">Halobacterium volcanii</name>
    <dbReference type="NCBI Taxonomy" id="309800"/>
    <lineage>
        <taxon>Archaea</taxon>
        <taxon>Methanobacteriati</taxon>
        <taxon>Methanobacteriota</taxon>
        <taxon>Stenosarchaea group</taxon>
        <taxon>Halobacteria</taxon>
        <taxon>Halobacteriales</taxon>
        <taxon>Haloferacaceae</taxon>
        <taxon>Haloferax</taxon>
    </lineage>
</organism>
<feature type="compositionally biased region" description="Polar residues" evidence="1">
    <location>
        <begin position="44"/>
        <end position="54"/>
    </location>
</feature>
<dbReference type="STRING" id="309800.HVO_1618"/>
<keyword evidence="3" id="KW-1185">Reference proteome</keyword>
<proteinExistence type="predicted"/>
<dbReference type="KEGG" id="hvo:HVO_1618"/>
<dbReference type="EnsemblBacteria" id="ADE04613">
    <property type="protein sequence ID" value="ADE04613"/>
    <property type="gene ID" value="HVO_1618"/>
</dbReference>
<evidence type="ECO:0000313" key="3">
    <source>
        <dbReference type="Proteomes" id="UP000008243"/>
    </source>
</evidence>
<feature type="region of interest" description="Disordered" evidence="1">
    <location>
        <begin position="37"/>
        <end position="66"/>
    </location>
</feature>
<accession>D4GZ47</accession>
<protein>
    <submittedName>
        <fullName evidence="2">Uncharacterized protein</fullName>
    </submittedName>
</protein>
<dbReference type="AlphaFoldDB" id="D4GZ47"/>
<dbReference type="Proteomes" id="UP000008243">
    <property type="component" value="Chromosome"/>
</dbReference>
<gene>
    <name evidence="2" type="ordered locus">HVO_1618</name>
</gene>
<dbReference type="HOGENOM" id="CLU_2820742_0_0_2"/>
<sequence length="66" mass="7482">MQTECGVAFEIRDGPPERATSREMVLERVVTAERVSRRHPAVSETRTLGFTQSRQDGHSALERRSI</sequence>
<evidence type="ECO:0000313" key="2">
    <source>
        <dbReference type="EMBL" id="ADE04613.1"/>
    </source>
</evidence>
<feature type="compositionally biased region" description="Basic and acidic residues" evidence="1">
    <location>
        <begin position="55"/>
        <end position="66"/>
    </location>
</feature>
<dbReference type="EMBL" id="CP001956">
    <property type="protein sequence ID" value="ADE04613.1"/>
    <property type="molecule type" value="Genomic_DNA"/>
</dbReference>
<reference evidence="2 3" key="1">
    <citation type="journal article" date="2010" name="PLoS ONE">
        <title>The complete genome sequence of Haloferax volcanii DS2, a model archaeon.</title>
        <authorList>
            <person name="Hartman A.L."/>
            <person name="Norais C."/>
            <person name="Badger J.H."/>
            <person name="Delmas S."/>
            <person name="Haldenby S."/>
            <person name="Madupu R."/>
            <person name="Robinson J."/>
            <person name="Khouri H."/>
            <person name="Ren Q."/>
            <person name="Lowe T.M."/>
            <person name="Maupin-Furlow J."/>
            <person name="Pohlschroder M."/>
            <person name="Daniels C."/>
            <person name="Pfeiffer F."/>
            <person name="Allers T."/>
            <person name="Eisen J.A."/>
        </authorList>
    </citation>
    <scope>NUCLEOTIDE SEQUENCE [LARGE SCALE GENOMIC DNA]</scope>
    <source>
        <strain evidence="3">ATCC 29605 / DSM 3757 / JCM 8879 / NBRC 14742 / NCIMB 2012 / VKM B-1768 / DS2</strain>
    </source>
</reference>
<name>D4GZ47_HALVD</name>
<evidence type="ECO:0000256" key="1">
    <source>
        <dbReference type="SAM" id="MobiDB-lite"/>
    </source>
</evidence>